<dbReference type="EC" id="3.1.3.27" evidence="1"/>
<protein>
    <submittedName>
        <fullName evidence="1">Phosphatidylglycerophosphatase A (PgpA)</fullName>
        <ecNumber evidence="1">3.1.3.27</ecNumber>
    </submittedName>
</protein>
<dbReference type="PaxDb" id="593117-TGAM_0539"/>
<dbReference type="InterPro" id="IPR017577">
    <property type="entry name" value="Ribazole_CobZ"/>
</dbReference>
<dbReference type="Proteomes" id="UP000001488">
    <property type="component" value="Chromosome"/>
</dbReference>
<gene>
    <name evidence="1" type="primary">pgpA</name>
    <name evidence="1" type="ordered locus">TGAM_0539</name>
</gene>
<dbReference type="Gene3D" id="1.10.3760.10">
    <property type="entry name" value="PgpA-like"/>
    <property type="match status" value="1"/>
</dbReference>
<proteinExistence type="predicted"/>
<keyword evidence="1" id="KW-0378">Hydrolase</keyword>
<accession>C5A479</accession>
<dbReference type="STRING" id="593117.TGAM_0539"/>
<dbReference type="GO" id="GO:0008962">
    <property type="term" value="F:phosphatidylglycerophosphatase activity"/>
    <property type="evidence" value="ECO:0007669"/>
    <property type="project" value="UniProtKB-EC"/>
</dbReference>
<dbReference type="SUPFAM" id="SSF101307">
    <property type="entry name" value="YutG-like"/>
    <property type="match status" value="1"/>
</dbReference>
<dbReference type="KEGG" id="tga:TGAM_0539"/>
<dbReference type="eggNOG" id="arCOG01869">
    <property type="taxonomic scope" value="Archaea"/>
</dbReference>
<dbReference type="GeneID" id="7987407"/>
<dbReference type="InterPro" id="IPR036681">
    <property type="entry name" value="PgpA-like_sf"/>
</dbReference>
<dbReference type="OrthoDB" id="53211at2157"/>
<dbReference type="GO" id="GO:0006629">
    <property type="term" value="P:lipid metabolic process"/>
    <property type="evidence" value="ECO:0007669"/>
    <property type="project" value="InterPro"/>
</dbReference>
<evidence type="ECO:0000313" key="2">
    <source>
        <dbReference type="Proteomes" id="UP000001488"/>
    </source>
</evidence>
<evidence type="ECO:0000313" key="1">
    <source>
        <dbReference type="EMBL" id="ACS33041.1"/>
    </source>
</evidence>
<dbReference type="HOGENOM" id="CLU_120791_0_0_2"/>
<sequence>MTPKELLSRLESKGITLEKMLDTALELYIGDEREKVGERLRGLMLRYLSDVNVQALLLSALLLEENFKVEGDPVNLVADELIGINIAELIGGKMALFNFFYYDTRKPGILAELPPFLDDAIGGFIAGCMTRLFEEV</sequence>
<dbReference type="AlphaFoldDB" id="C5A479"/>
<name>C5A479_THEGJ</name>
<keyword evidence="2" id="KW-1185">Reference proteome</keyword>
<reference evidence="1 2" key="1">
    <citation type="journal article" date="2007" name="Genome Biol.">
        <title>Genome analysis and genome-wide proteomics of Thermococcus gammatolerans, the most radioresistant organism known amongst the Archaea.</title>
        <authorList>
            <person name="Zivanovic Y."/>
            <person name="Armengaud J."/>
            <person name="Lagorce A."/>
            <person name="Leplat C."/>
            <person name="Guerin P."/>
            <person name="Dutertre M."/>
            <person name="Anthouard V."/>
            <person name="Forterre P."/>
            <person name="Wincker P."/>
            <person name="Confalonieri F."/>
        </authorList>
    </citation>
    <scope>NUCLEOTIDE SEQUENCE [LARGE SCALE GENOMIC DNA]</scope>
    <source>
        <strain evidence="2">DSM 15229 / JCM 11827 / EJ3</strain>
    </source>
</reference>
<dbReference type="EMBL" id="CP001398">
    <property type="protein sequence ID" value="ACS33041.1"/>
    <property type="molecule type" value="Genomic_DNA"/>
</dbReference>
<dbReference type="RefSeq" id="WP_015858159.1">
    <property type="nucleotide sequence ID" value="NC_012804.1"/>
</dbReference>
<dbReference type="PATRIC" id="fig|593117.10.peg.537"/>
<dbReference type="NCBIfam" id="TIGR03161">
    <property type="entry name" value="ribazole_CobZ"/>
    <property type="match status" value="1"/>
</dbReference>
<organism evidence="1 2">
    <name type="scientific">Thermococcus gammatolerans (strain DSM 15229 / JCM 11827 / EJ3)</name>
    <dbReference type="NCBI Taxonomy" id="593117"/>
    <lineage>
        <taxon>Archaea</taxon>
        <taxon>Methanobacteriati</taxon>
        <taxon>Methanobacteriota</taxon>
        <taxon>Thermococci</taxon>
        <taxon>Thermococcales</taxon>
        <taxon>Thermococcaceae</taxon>
        <taxon>Thermococcus</taxon>
    </lineage>
</organism>